<dbReference type="Pfam" id="PF10065">
    <property type="entry name" value="DUF2303"/>
    <property type="match status" value="1"/>
</dbReference>
<proteinExistence type="predicted"/>
<gene>
    <name evidence="1" type="ORF">ERS075527_05061</name>
</gene>
<evidence type="ECO:0000313" key="1">
    <source>
        <dbReference type="EMBL" id="CPT66686.1"/>
    </source>
</evidence>
<sequence>MTDEIRTEADAVAELTNAAERHRTEQVVPDTAHILSYVTNEDEHREFDSLERFLPNPRRDRGTTTVLDVDSFNKLSDGALQLDAVAYADRSPSRITAVLNDKGWRDHRIVVALQLSREWNHWAAADGKLLNQIQFAEHIEDGLAAITSPPAADLMEVVQNFQTKRKVEFQSGHRTQSGEVQFQYKEEATATAGGKGGHIEVPEHFTLRIPVYERGDVYDLTARLRFRIGQDGLLLGYKLDRAGDVKDAAFDAEVAKLAVIKSVFGPAPDTIREL</sequence>
<reference evidence="1 2" key="1">
    <citation type="submission" date="2015-03" db="EMBL/GenBank/DDBJ databases">
        <authorList>
            <consortium name="Pathogen Informatics"/>
            <person name="Murphy D."/>
        </authorList>
    </citation>
    <scope>NUCLEOTIDE SEQUENCE [LARGE SCALE GENOMIC DNA]</scope>
    <source>
        <strain evidence="1 2">PAP036</strain>
    </source>
</reference>
<protein>
    <submittedName>
        <fullName evidence="1">Uncharacterized conserved protein</fullName>
    </submittedName>
</protein>
<comment type="caution">
    <text evidence="1">The sequence shown here is derived from an EMBL/GenBank/DDBJ whole genome shotgun (WGS) entry which is preliminary data.</text>
</comment>
<evidence type="ECO:0000313" key="2">
    <source>
        <dbReference type="Proteomes" id="UP000038487"/>
    </source>
</evidence>
<accession>A0AB33TH04</accession>
<dbReference type="InterPro" id="IPR019276">
    <property type="entry name" value="DUF2303"/>
</dbReference>
<dbReference type="Proteomes" id="UP000038487">
    <property type="component" value="Unassembled WGS sequence"/>
</dbReference>
<organism evidence="1 2">
    <name type="scientific">Mycobacteroides abscessus</name>
    <dbReference type="NCBI Taxonomy" id="36809"/>
    <lineage>
        <taxon>Bacteria</taxon>
        <taxon>Bacillati</taxon>
        <taxon>Actinomycetota</taxon>
        <taxon>Actinomycetes</taxon>
        <taxon>Mycobacteriales</taxon>
        <taxon>Mycobacteriaceae</taxon>
        <taxon>Mycobacteroides</taxon>
    </lineage>
</organism>
<dbReference type="RefSeq" id="WP_052536755.1">
    <property type="nucleotide sequence ID" value="NZ_CSUW01000016.1"/>
</dbReference>
<name>A0AB33TH04_9MYCO</name>
<dbReference type="AlphaFoldDB" id="A0AB33TH04"/>
<dbReference type="EMBL" id="CSUW01000016">
    <property type="protein sequence ID" value="CPT66686.1"/>
    <property type="molecule type" value="Genomic_DNA"/>
</dbReference>